<accession>A0A550JBQ2</accession>
<feature type="chain" id="PRO_5021959428" description="RcnB family protein" evidence="1">
    <location>
        <begin position="20"/>
        <end position="144"/>
    </location>
</feature>
<feature type="signal peptide" evidence="1">
    <location>
        <begin position="1"/>
        <end position="19"/>
    </location>
</feature>
<evidence type="ECO:0008006" key="4">
    <source>
        <dbReference type="Google" id="ProtNLM"/>
    </source>
</evidence>
<evidence type="ECO:0000313" key="3">
    <source>
        <dbReference type="Proteomes" id="UP000317155"/>
    </source>
</evidence>
<dbReference type="RefSeq" id="WP_140396682.1">
    <property type="nucleotide sequence ID" value="NZ_FOJJ01000039.1"/>
</dbReference>
<evidence type="ECO:0000313" key="2">
    <source>
        <dbReference type="EMBL" id="TRO80573.1"/>
    </source>
</evidence>
<gene>
    <name evidence="2" type="ORF">FL622_10810</name>
</gene>
<dbReference type="AlphaFoldDB" id="A0A550JBQ2"/>
<protein>
    <recommendedName>
        <fullName evidence="4">RcnB family protein</fullName>
    </recommendedName>
</protein>
<comment type="caution">
    <text evidence="2">The sequence shown here is derived from an EMBL/GenBank/DDBJ whole genome shotgun (WGS) entry which is preliminary data.</text>
</comment>
<dbReference type="EMBL" id="VJVV01000007">
    <property type="protein sequence ID" value="TRO80573.1"/>
    <property type="molecule type" value="Genomic_DNA"/>
</dbReference>
<evidence type="ECO:0000256" key="1">
    <source>
        <dbReference type="SAM" id="SignalP"/>
    </source>
</evidence>
<proteinExistence type="predicted"/>
<organism evidence="2 3">
    <name type="scientific">Trichloromonas acetexigens</name>
    <dbReference type="NCBI Taxonomy" id="38815"/>
    <lineage>
        <taxon>Bacteria</taxon>
        <taxon>Pseudomonadati</taxon>
        <taxon>Thermodesulfobacteriota</taxon>
        <taxon>Desulfuromonadia</taxon>
        <taxon>Desulfuromonadales</taxon>
        <taxon>Trichloromonadaceae</taxon>
        <taxon>Trichloromonas</taxon>
    </lineage>
</organism>
<dbReference type="OrthoDB" id="5521116at2"/>
<reference evidence="2 3" key="1">
    <citation type="submission" date="2019-07" db="EMBL/GenBank/DDBJ databases">
        <title>Insights of Desulfuromonas acetexigens electromicrobiology.</title>
        <authorList>
            <person name="Katuri K."/>
            <person name="Sapireddy V."/>
            <person name="Shaw D.R."/>
            <person name="Saikaly P."/>
        </authorList>
    </citation>
    <scope>NUCLEOTIDE SEQUENCE [LARGE SCALE GENOMIC DNA]</scope>
    <source>
        <strain evidence="2 3">2873</strain>
    </source>
</reference>
<keyword evidence="3" id="KW-1185">Reference proteome</keyword>
<dbReference type="PROSITE" id="PS51257">
    <property type="entry name" value="PROKAR_LIPOPROTEIN"/>
    <property type="match status" value="1"/>
</dbReference>
<sequence>MKMLRLTVPVAFAALTACAPIGIEGPHGSINIDQPRYGEYHQTRQGGGSYFHEHGYTQLNIPKGHYPPPGECRIWYPDRPAGQQPPPVQCGRPVPPGAWLIQHPHDLHDRVHVNVYDPGRPGFIRAIGEFEIGSGILMRVVLDQ</sequence>
<name>A0A550JBQ2_9BACT</name>
<dbReference type="Proteomes" id="UP000317155">
    <property type="component" value="Unassembled WGS sequence"/>
</dbReference>
<keyword evidence="1" id="KW-0732">Signal</keyword>